<gene>
    <name evidence="5" type="ORF">SAMN05421875_12119</name>
</gene>
<protein>
    <submittedName>
        <fullName evidence="5">Type I restriction enzyme, S subunit</fullName>
    </submittedName>
</protein>
<evidence type="ECO:0000256" key="2">
    <source>
        <dbReference type="ARBA" id="ARBA00022747"/>
    </source>
</evidence>
<dbReference type="PANTHER" id="PTHR30408">
    <property type="entry name" value="TYPE-1 RESTRICTION ENZYME ECOKI SPECIFICITY PROTEIN"/>
    <property type="match status" value="1"/>
</dbReference>
<organism evidence="5 6">
    <name type="scientific">Acidovorax soli</name>
    <dbReference type="NCBI Taxonomy" id="592050"/>
    <lineage>
        <taxon>Bacteria</taxon>
        <taxon>Pseudomonadati</taxon>
        <taxon>Pseudomonadota</taxon>
        <taxon>Betaproteobacteria</taxon>
        <taxon>Burkholderiales</taxon>
        <taxon>Comamonadaceae</taxon>
        <taxon>Acidovorax</taxon>
    </lineage>
</organism>
<keyword evidence="3" id="KW-0238">DNA-binding</keyword>
<feature type="domain" description="Type I restriction modification DNA specificity" evidence="4">
    <location>
        <begin position="277"/>
        <end position="394"/>
    </location>
</feature>
<evidence type="ECO:0000256" key="3">
    <source>
        <dbReference type="ARBA" id="ARBA00023125"/>
    </source>
</evidence>
<reference evidence="6" key="1">
    <citation type="submission" date="2016-10" db="EMBL/GenBank/DDBJ databases">
        <authorList>
            <person name="Varghese N."/>
            <person name="Submissions S."/>
        </authorList>
    </citation>
    <scope>NUCLEOTIDE SEQUENCE [LARGE SCALE GENOMIC DNA]</scope>
    <source>
        <strain evidence="6">DSM 25157</strain>
    </source>
</reference>
<dbReference type="PANTHER" id="PTHR30408:SF12">
    <property type="entry name" value="TYPE I RESTRICTION ENZYME MJAVIII SPECIFICITY SUBUNIT"/>
    <property type="match status" value="1"/>
</dbReference>
<dbReference type="InterPro" id="IPR044946">
    <property type="entry name" value="Restrct_endonuc_typeI_TRD_sf"/>
</dbReference>
<dbReference type="STRING" id="592050.SAMN05421875_12119"/>
<dbReference type="AlphaFoldDB" id="A0A1H4CW72"/>
<name>A0A1H4CW72_9BURK</name>
<evidence type="ECO:0000256" key="1">
    <source>
        <dbReference type="ARBA" id="ARBA00010923"/>
    </source>
</evidence>
<dbReference type="InterPro" id="IPR052021">
    <property type="entry name" value="Type-I_RS_S_subunit"/>
</dbReference>
<dbReference type="Gene3D" id="3.90.220.20">
    <property type="entry name" value="DNA methylase specificity domains"/>
    <property type="match status" value="2"/>
</dbReference>
<dbReference type="SUPFAM" id="SSF116734">
    <property type="entry name" value="DNA methylase specificity domain"/>
    <property type="match status" value="2"/>
</dbReference>
<comment type="similarity">
    <text evidence="1">Belongs to the type-I restriction system S methylase family.</text>
</comment>
<evidence type="ECO:0000313" key="5">
    <source>
        <dbReference type="EMBL" id="SEA64372.1"/>
    </source>
</evidence>
<proteinExistence type="inferred from homology"/>
<dbReference type="Gene3D" id="1.10.287.1120">
    <property type="entry name" value="Bipartite methylase S protein"/>
    <property type="match status" value="1"/>
</dbReference>
<dbReference type="Pfam" id="PF01420">
    <property type="entry name" value="Methylase_S"/>
    <property type="match status" value="1"/>
</dbReference>
<accession>A0A1H4CW72</accession>
<dbReference type="EMBL" id="FNQJ01000021">
    <property type="protein sequence ID" value="SEA64372.1"/>
    <property type="molecule type" value="Genomic_DNA"/>
</dbReference>
<dbReference type="Proteomes" id="UP000199002">
    <property type="component" value="Unassembled WGS sequence"/>
</dbReference>
<dbReference type="CDD" id="cd16961">
    <property type="entry name" value="RMtype1_S_TRD-CR_like"/>
    <property type="match status" value="1"/>
</dbReference>
<dbReference type="GO" id="GO:0009307">
    <property type="term" value="P:DNA restriction-modification system"/>
    <property type="evidence" value="ECO:0007669"/>
    <property type="project" value="UniProtKB-KW"/>
</dbReference>
<keyword evidence="6" id="KW-1185">Reference proteome</keyword>
<sequence>MPLAKIALGPGSLFIDGDWVESKDLADDGIRYITTGNVGEGRYKEQGSGYISQAKFDELRCTEVLPGDVLISRLNLPIGRACVVPDLGERIITSVDNVITRPDSGYSRAYLAYMLSSASHFANMEILARGTTMQRISRSTLGQVRFAFPTEEQTTIATFLDRETAKIDALVAEQEKLIGLLQEKRQAVISHAVTKGLDPNVPMKDSGVEWLGEVPGHWEPKRLKFLASNIKAGPFGSALTKDMYVGSGYRVYGQEQVIPGDFAIGDYYIDEAKFAELSQYETRTDDVLISCVGTFGKIAVVPADAAPGIINPRLIRLRTAKDVMPLFLAEVLRSTVTFEQFSVLSRGGTMDVINIGTLSDIWIALPPIAEQSAILNEITTQMARFDALMAQAQSAITLLQERRTALISAAVTGQIDVRGLAGGANAPDSIAASDYPASA</sequence>
<evidence type="ECO:0000259" key="4">
    <source>
        <dbReference type="Pfam" id="PF01420"/>
    </source>
</evidence>
<dbReference type="GO" id="GO:0003677">
    <property type="term" value="F:DNA binding"/>
    <property type="evidence" value="ECO:0007669"/>
    <property type="project" value="UniProtKB-KW"/>
</dbReference>
<keyword evidence="2" id="KW-0680">Restriction system</keyword>
<dbReference type="InterPro" id="IPR000055">
    <property type="entry name" value="Restrct_endonuc_typeI_TRD"/>
</dbReference>
<evidence type="ECO:0000313" key="6">
    <source>
        <dbReference type="Proteomes" id="UP000199002"/>
    </source>
</evidence>